<gene>
    <name evidence="2" type="ORF">H3Z74_23750</name>
</gene>
<feature type="region of interest" description="Disordered" evidence="1">
    <location>
        <begin position="81"/>
        <end position="120"/>
    </location>
</feature>
<dbReference type="EMBL" id="CP061038">
    <property type="protein sequence ID" value="QNQ09602.1"/>
    <property type="molecule type" value="Genomic_DNA"/>
</dbReference>
<accession>A0A7H0LIU9</accession>
<sequence length="120" mass="12757">MLFGAETAASERSLFSSHVKERGGTPAGVSTGRHSGASCDVIESMAVAAPVQKRIGLIAGRLSSAATLFIFLASPAKAGVQLQDGGNRRFTPRERPQLDPGLRRGSNRRGQPRTPFRSPR</sequence>
<evidence type="ECO:0000256" key="1">
    <source>
        <dbReference type="SAM" id="MobiDB-lite"/>
    </source>
</evidence>
<evidence type="ECO:0000313" key="3">
    <source>
        <dbReference type="Proteomes" id="UP000516148"/>
    </source>
</evidence>
<dbReference type="Proteomes" id="UP000516148">
    <property type="component" value="Chromosome"/>
</dbReference>
<dbReference type="RefSeq" id="WP_187761913.1">
    <property type="nucleotide sequence ID" value="NZ_CP061038.1"/>
</dbReference>
<dbReference type="AlphaFoldDB" id="A0A7H0LIU9"/>
<reference evidence="2 3" key="1">
    <citation type="submission" date="2020-09" db="EMBL/GenBank/DDBJ databases">
        <title>Sphingomonas sp., a new species isolated from pork steak.</title>
        <authorList>
            <person name="Heidler von Heilborn D."/>
        </authorList>
    </citation>
    <scope>NUCLEOTIDE SEQUENCE [LARGE SCALE GENOMIC DNA]</scope>
    <source>
        <strain evidence="3">S8-3T</strain>
    </source>
</reference>
<name>A0A7H0LIU9_9SPHN</name>
<organism evidence="2 3">
    <name type="scientific">Sphingomonas alpina</name>
    <dbReference type="NCBI Taxonomy" id="653931"/>
    <lineage>
        <taxon>Bacteria</taxon>
        <taxon>Pseudomonadati</taxon>
        <taxon>Pseudomonadota</taxon>
        <taxon>Alphaproteobacteria</taxon>
        <taxon>Sphingomonadales</taxon>
        <taxon>Sphingomonadaceae</taxon>
        <taxon>Sphingomonas</taxon>
    </lineage>
</organism>
<evidence type="ECO:0000313" key="2">
    <source>
        <dbReference type="EMBL" id="QNQ09602.1"/>
    </source>
</evidence>
<keyword evidence="3" id="KW-1185">Reference proteome</keyword>
<protein>
    <submittedName>
        <fullName evidence="2">Uncharacterized protein</fullName>
    </submittedName>
</protein>
<proteinExistence type="predicted"/>
<dbReference type="KEGG" id="spap:H3Z74_23750"/>